<reference evidence="1" key="2">
    <citation type="submission" date="2023-12" db="EMBL/GenBank/DDBJ databases">
        <authorList>
            <person name="Sun Q."/>
            <person name="Inoue M."/>
        </authorList>
    </citation>
    <scope>NUCLEOTIDE SEQUENCE</scope>
    <source>
        <strain evidence="1">JCM 17590</strain>
    </source>
</reference>
<gene>
    <name evidence="1" type="ORF">GCM10022286_00860</name>
</gene>
<name>A0ABP7ZD11_9MICO</name>
<reference evidence="1" key="1">
    <citation type="journal article" date="2014" name="Int. J. Syst. Evol. Microbiol.">
        <title>Complete genome of a new Firmicutes species belonging to the dominant human colonic microbiota ('Ruminococcus bicirculans') reveals two chromosomes and a selective capacity to utilize plant glucans.</title>
        <authorList>
            <consortium name="NISC Comparative Sequencing Program"/>
            <person name="Wegmann U."/>
            <person name="Louis P."/>
            <person name="Goesmann A."/>
            <person name="Henrissat B."/>
            <person name="Duncan S.H."/>
            <person name="Flint H.J."/>
        </authorList>
    </citation>
    <scope>NUCLEOTIDE SEQUENCE</scope>
    <source>
        <strain evidence="1">JCM 17590</strain>
    </source>
</reference>
<sequence length="254" mass="27523">MREISWTGVGTVGNRLTVNLITAFFGALDHIRALAIYLAGAERIGTSQATIGRGAVEALARGWWLLKASGPDDLVWRVTFLERDDLSRLAKIDPAGSLQTHESRTLDADDLIKKADEWAAAQQLGALTNRKRGSGPTARVDGMMSELVGQLGNAAKDRSRFAVRYYHDLSGAAHSMSHAVAGYLNHRGPGPVASNHVHLEATRSLVIDSVDTLIHVSRFVHNGLAALSALDEATMKTWNAEHDKIFATIRALRA</sequence>
<dbReference type="Proteomes" id="UP001415169">
    <property type="component" value="Unassembled WGS sequence"/>
</dbReference>
<proteinExistence type="predicted"/>
<accession>A0ABP7ZD11</accession>
<dbReference type="EMBL" id="BAABBV010000001">
    <property type="protein sequence ID" value="GAA4153909.1"/>
    <property type="molecule type" value="Genomic_DNA"/>
</dbReference>
<evidence type="ECO:0000313" key="2">
    <source>
        <dbReference type="Proteomes" id="UP001415169"/>
    </source>
</evidence>
<protein>
    <submittedName>
        <fullName evidence="1">Uncharacterized protein</fullName>
    </submittedName>
</protein>
<comment type="caution">
    <text evidence="1">The sequence shown here is derived from an EMBL/GenBank/DDBJ whole genome shotgun (WGS) entry which is preliminary data.</text>
</comment>
<keyword evidence="2" id="KW-1185">Reference proteome</keyword>
<organism evidence="1 2">
    <name type="scientific">Gryllotalpicola daejeonensis</name>
    <dbReference type="NCBI Taxonomy" id="993087"/>
    <lineage>
        <taxon>Bacteria</taxon>
        <taxon>Bacillati</taxon>
        <taxon>Actinomycetota</taxon>
        <taxon>Actinomycetes</taxon>
        <taxon>Micrococcales</taxon>
        <taxon>Microbacteriaceae</taxon>
        <taxon>Gryllotalpicola</taxon>
    </lineage>
</organism>
<evidence type="ECO:0000313" key="1">
    <source>
        <dbReference type="EMBL" id="GAA4153909.1"/>
    </source>
</evidence>